<dbReference type="EMBL" id="JANEYG010000193">
    <property type="protein sequence ID" value="KAJ8911429.1"/>
    <property type="molecule type" value="Genomic_DNA"/>
</dbReference>
<sequence length="83" mass="9411">MIFCSWSLSLHGGSTQAIRHGNEINNCRHLYENLLESTEMYKQDPTRNLNDCSSSGTAFHLKKDDLVSKTCLIAEKLRRLVVA</sequence>
<dbReference type="AlphaFoldDB" id="A0AAV8VB33"/>
<protein>
    <submittedName>
        <fullName evidence="1">Uncharacterized protein</fullName>
    </submittedName>
</protein>
<evidence type="ECO:0000313" key="1">
    <source>
        <dbReference type="EMBL" id="KAJ8911429.1"/>
    </source>
</evidence>
<gene>
    <name evidence="1" type="ORF">NQ315_005962</name>
</gene>
<organism evidence="1 2">
    <name type="scientific">Exocentrus adspersus</name>
    <dbReference type="NCBI Taxonomy" id="1586481"/>
    <lineage>
        <taxon>Eukaryota</taxon>
        <taxon>Metazoa</taxon>
        <taxon>Ecdysozoa</taxon>
        <taxon>Arthropoda</taxon>
        <taxon>Hexapoda</taxon>
        <taxon>Insecta</taxon>
        <taxon>Pterygota</taxon>
        <taxon>Neoptera</taxon>
        <taxon>Endopterygota</taxon>
        <taxon>Coleoptera</taxon>
        <taxon>Polyphaga</taxon>
        <taxon>Cucujiformia</taxon>
        <taxon>Chrysomeloidea</taxon>
        <taxon>Cerambycidae</taxon>
        <taxon>Lamiinae</taxon>
        <taxon>Acanthocinini</taxon>
        <taxon>Exocentrus</taxon>
    </lineage>
</organism>
<proteinExistence type="predicted"/>
<evidence type="ECO:0000313" key="2">
    <source>
        <dbReference type="Proteomes" id="UP001159042"/>
    </source>
</evidence>
<keyword evidence="2" id="KW-1185">Reference proteome</keyword>
<accession>A0AAV8VB33</accession>
<name>A0AAV8VB33_9CUCU</name>
<comment type="caution">
    <text evidence="1">The sequence shown here is derived from an EMBL/GenBank/DDBJ whole genome shotgun (WGS) entry which is preliminary data.</text>
</comment>
<reference evidence="1 2" key="1">
    <citation type="journal article" date="2023" name="Insect Mol. Biol.">
        <title>Genome sequencing provides insights into the evolution of gene families encoding plant cell wall-degrading enzymes in longhorned beetles.</title>
        <authorList>
            <person name="Shin N.R."/>
            <person name="Okamura Y."/>
            <person name="Kirsch R."/>
            <person name="Pauchet Y."/>
        </authorList>
    </citation>
    <scope>NUCLEOTIDE SEQUENCE [LARGE SCALE GENOMIC DNA]</scope>
    <source>
        <strain evidence="1">EAD_L_NR</strain>
    </source>
</reference>
<dbReference type="Proteomes" id="UP001159042">
    <property type="component" value="Unassembled WGS sequence"/>
</dbReference>